<dbReference type="Proteomes" id="UP000001062">
    <property type="component" value="Chromosome"/>
</dbReference>
<protein>
    <submittedName>
        <fullName evidence="1">Uncharacterized protein</fullName>
    </submittedName>
</protein>
<sequence>MSDTSNESIANQLGEWKTLFTSFYGLYGQACNMLNPSTRNSYACLANMSTEKWNTLKPLIQGIADYLYSSVIMLQEGYKSLQNGKIPTVLPPPMSIPDWSTAKQPTMLQDIVNIIQQPLVVMYEQISHKSPIIKLFILGIFINLDQILSAIQAIIEFP</sequence>
<organism evidence="1 2">
    <name type="scientific">Marinomonas mediterranea (strain ATCC 700492 / JCM 21426 / NBRC 103028 / MMB-1)</name>
    <dbReference type="NCBI Taxonomy" id="717774"/>
    <lineage>
        <taxon>Bacteria</taxon>
        <taxon>Pseudomonadati</taxon>
        <taxon>Pseudomonadota</taxon>
        <taxon>Gammaproteobacteria</taxon>
        <taxon>Oceanospirillales</taxon>
        <taxon>Oceanospirillaceae</taxon>
        <taxon>Marinomonas</taxon>
    </lineage>
</organism>
<dbReference type="AlphaFoldDB" id="F2K3T1"/>
<reference evidence="1 2" key="1">
    <citation type="journal article" date="2012" name="Stand. Genomic Sci.">
        <title>Complete genome sequence of the melanogenic marine bacterium Marinomonas mediterranea type strain (MMB-1(T)).</title>
        <authorList>
            <person name="Lucas-Elio P."/>
            <person name="Goodwin L."/>
            <person name="Woyke T."/>
            <person name="Pitluck S."/>
            <person name="Nolan M."/>
            <person name="Kyrpides N.C."/>
            <person name="Detter J.C."/>
            <person name="Copeland A."/>
            <person name="Teshima H."/>
            <person name="Bruce D."/>
            <person name="Detter C."/>
            <person name="Tapia R."/>
            <person name="Han S."/>
            <person name="Land M.L."/>
            <person name="Ivanova N."/>
            <person name="Mikhailova N."/>
            <person name="Johnston A.W."/>
            <person name="Sanchez-Amat A."/>
        </authorList>
    </citation>
    <scope>NUCLEOTIDE SEQUENCE [LARGE SCALE GENOMIC DNA]</scope>
    <source>
        <strain evidence="2">ATCC 700492 / JCM 21426 / NBRC 103028 / MMB-1</strain>
    </source>
</reference>
<keyword evidence="2" id="KW-1185">Reference proteome</keyword>
<dbReference type="EMBL" id="CP002583">
    <property type="protein sequence ID" value="ADZ90180.1"/>
    <property type="molecule type" value="Genomic_DNA"/>
</dbReference>
<dbReference type="RefSeq" id="WP_013660085.1">
    <property type="nucleotide sequence ID" value="NC_015276.1"/>
</dbReference>
<dbReference type="PATRIC" id="fig|717774.3.peg.945"/>
<dbReference type="HOGENOM" id="CLU_1667285_0_0_6"/>
<dbReference type="STRING" id="717774.Marme_0905"/>
<accession>F2K3T1</accession>
<evidence type="ECO:0000313" key="1">
    <source>
        <dbReference type="EMBL" id="ADZ90180.1"/>
    </source>
</evidence>
<evidence type="ECO:0000313" key="2">
    <source>
        <dbReference type="Proteomes" id="UP000001062"/>
    </source>
</evidence>
<name>F2K3T1_MARM1</name>
<gene>
    <name evidence="1" type="ordered locus">Marme_0905</name>
</gene>
<dbReference type="KEGG" id="mme:Marme_0905"/>
<proteinExistence type="predicted"/>